<evidence type="ECO:0000256" key="1">
    <source>
        <dbReference type="ARBA" id="ARBA00006738"/>
    </source>
</evidence>
<dbReference type="NCBIfam" id="NF009150">
    <property type="entry name" value="PRK12497.1-3"/>
    <property type="match status" value="1"/>
</dbReference>
<protein>
    <recommendedName>
        <fullName evidence="2">UPF0102 protein J2S11_000538</fullName>
    </recommendedName>
</protein>
<keyword evidence="4" id="KW-1185">Reference proteome</keyword>
<proteinExistence type="inferred from homology"/>
<reference evidence="3 4" key="1">
    <citation type="submission" date="2023-07" db="EMBL/GenBank/DDBJ databases">
        <title>Genomic Encyclopedia of Type Strains, Phase IV (KMG-IV): sequencing the most valuable type-strain genomes for metagenomic binning, comparative biology and taxonomic classification.</title>
        <authorList>
            <person name="Goeker M."/>
        </authorList>
    </citation>
    <scope>NUCLEOTIDE SEQUENCE [LARGE SCALE GENOMIC DNA]</scope>
    <source>
        <strain evidence="3 4">DSM 12751</strain>
    </source>
</reference>
<dbReference type="InterPro" id="IPR011335">
    <property type="entry name" value="Restrct_endonuc-II-like"/>
</dbReference>
<dbReference type="InterPro" id="IPR003509">
    <property type="entry name" value="UPF0102_YraN-like"/>
</dbReference>
<organism evidence="3 4">
    <name type="scientific">Caldalkalibacillus horti</name>
    <dbReference type="NCBI Taxonomy" id="77523"/>
    <lineage>
        <taxon>Bacteria</taxon>
        <taxon>Bacillati</taxon>
        <taxon>Bacillota</taxon>
        <taxon>Bacilli</taxon>
        <taxon>Bacillales</taxon>
        <taxon>Bacillaceae</taxon>
        <taxon>Caldalkalibacillus</taxon>
    </lineage>
</organism>
<evidence type="ECO:0000313" key="3">
    <source>
        <dbReference type="EMBL" id="MDQ0164638.1"/>
    </source>
</evidence>
<name>A0ABT9VUH4_9BACI</name>
<dbReference type="Proteomes" id="UP001235840">
    <property type="component" value="Unassembled WGS sequence"/>
</dbReference>
<dbReference type="SUPFAM" id="SSF52980">
    <property type="entry name" value="Restriction endonuclease-like"/>
    <property type="match status" value="1"/>
</dbReference>
<dbReference type="GO" id="GO:0004519">
    <property type="term" value="F:endonuclease activity"/>
    <property type="evidence" value="ECO:0007669"/>
    <property type="project" value="UniProtKB-KW"/>
</dbReference>
<sequence>MTKRRQAIGKYGEQLALKQYELAGYSLLFHNYRCPLGEIDLIMRKGHTILFIEVRTRTSTTYGTAEESVTPRKQQKIRKVSSFFLQKNPQYLQVNLQFDVVTVYLDLDEKKAWFNRIEHAF</sequence>
<dbReference type="PANTHER" id="PTHR34039">
    <property type="entry name" value="UPF0102 PROTEIN YRAN"/>
    <property type="match status" value="1"/>
</dbReference>
<dbReference type="NCBIfam" id="NF009154">
    <property type="entry name" value="PRK12497.3-3"/>
    <property type="match status" value="1"/>
</dbReference>
<keyword evidence="3" id="KW-0378">Hydrolase</keyword>
<keyword evidence="3" id="KW-0255">Endonuclease</keyword>
<gene>
    <name evidence="3" type="ORF">J2S11_000538</name>
</gene>
<evidence type="ECO:0000313" key="4">
    <source>
        <dbReference type="Proteomes" id="UP001235840"/>
    </source>
</evidence>
<dbReference type="NCBIfam" id="TIGR00252">
    <property type="entry name" value="YraN family protein"/>
    <property type="match status" value="1"/>
</dbReference>
<dbReference type="RefSeq" id="WP_307390556.1">
    <property type="nucleotide sequence ID" value="NZ_BAAADK010000018.1"/>
</dbReference>
<accession>A0ABT9VUH4</accession>
<dbReference type="InterPro" id="IPR011856">
    <property type="entry name" value="tRNA_endonuc-like_dom_sf"/>
</dbReference>
<dbReference type="EMBL" id="JAUSTY010000002">
    <property type="protein sequence ID" value="MDQ0164638.1"/>
    <property type="molecule type" value="Genomic_DNA"/>
</dbReference>
<dbReference type="PANTHER" id="PTHR34039:SF1">
    <property type="entry name" value="UPF0102 PROTEIN YRAN"/>
    <property type="match status" value="1"/>
</dbReference>
<evidence type="ECO:0000256" key="2">
    <source>
        <dbReference type="HAMAP-Rule" id="MF_00048"/>
    </source>
</evidence>
<dbReference type="HAMAP" id="MF_00048">
    <property type="entry name" value="UPF0102"/>
    <property type="match status" value="1"/>
</dbReference>
<dbReference type="Pfam" id="PF02021">
    <property type="entry name" value="UPF0102"/>
    <property type="match status" value="1"/>
</dbReference>
<dbReference type="Gene3D" id="3.40.1350.10">
    <property type="match status" value="1"/>
</dbReference>
<comment type="caution">
    <text evidence="3">The sequence shown here is derived from an EMBL/GenBank/DDBJ whole genome shotgun (WGS) entry which is preliminary data.</text>
</comment>
<comment type="similarity">
    <text evidence="1 2">Belongs to the UPF0102 family.</text>
</comment>
<keyword evidence="3" id="KW-0540">Nuclease</keyword>
<dbReference type="CDD" id="cd20736">
    <property type="entry name" value="PoNe_Nuclease"/>
    <property type="match status" value="1"/>
</dbReference>